<dbReference type="InterPro" id="IPR048401">
    <property type="entry name" value="SLS1_C"/>
</dbReference>
<dbReference type="EMBL" id="MU003692">
    <property type="protein sequence ID" value="KAF2817623.1"/>
    <property type="molecule type" value="Genomic_DNA"/>
</dbReference>
<evidence type="ECO:0000313" key="3">
    <source>
        <dbReference type="Proteomes" id="UP000504636"/>
    </source>
</evidence>
<evidence type="ECO:0000313" key="4">
    <source>
        <dbReference type="RefSeq" id="XP_033584587.1"/>
    </source>
</evidence>
<dbReference type="GeneID" id="54454191"/>
<reference evidence="4" key="3">
    <citation type="submission" date="2025-04" db="UniProtKB">
        <authorList>
            <consortium name="RefSeq"/>
        </authorList>
    </citation>
    <scope>IDENTIFICATION</scope>
    <source>
        <strain evidence="4">CBS 304.34</strain>
    </source>
</reference>
<feature type="domain" description="SLS1 C-terminal" evidence="1">
    <location>
        <begin position="33"/>
        <end position="380"/>
    </location>
</feature>
<organism evidence="2">
    <name type="scientific">Mytilinidion resinicola</name>
    <dbReference type="NCBI Taxonomy" id="574789"/>
    <lineage>
        <taxon>Eukaryota</taxon>
        <taxon>Fungi</taxon>
        <taxon>Dikarya</taxon>
        <taxon>Ascomycota</taxon>
        <taxon>Pezizomycotina</taxon>
        <taxon>Dothideomycetes</taxon>
        <taxon>Pleosporomycetidae</taxon>
        <taxon>Mytilinidiales</taxon>
        <taxon>Mytilinidiaceae</taxon>
        <taxon>Mytilinidion</taxon>
    </lineage>
</organism>
<gene>
    <name evidence="2 4" type="ORF">BDZ99DRAFT_20690</name>
</gene>
<dbReference type="RefSeq" id="XP_033584587.1">
    <property type="nucleotide sequence ID" value="XM_033713298.1"/>
</dbReference>
<sequence length="422" mass="47680">MAITKFRSKSDRKESTFVRTSSKNALEYNQCNLDLVRWTRPFARSEVLSGEAATLPESSFDHNLRTEIMTKLGKPTLFSAISEPTVTDQDANIKDPRWSNHVEMQTTAKLGHVLHPIQTKSSVLSRFDDQGVDRSNSMAVFSNTIPGISHLLQSFSSLPNDINLENVLEYHFIPSPLPGSGFDVKNKYPKLRILVTMKRDGNVRLTGVRLDLYEDYIDVLLPDQATDIRFRRRQSAYLYRADDEKHVVSFFKAIANNIKGDGKLSAPASLKLPIPTWTIISPNRTPFKRFKLDPFRTEMVDFIFLGIQHRQTVLMPFGKHADEDLPFSAHNLAYSGVEAGQLSGKFGELSLKYSKKNKSKDIHPKLANGILAHFVKSAFKVVDRISLGSLNQSPFAELRPQSWNASRSTVLTEKLESEIVRL</sequence>
<evidence type="ECO:0000259" key="1">
    <source>
        <dbReference type="Pfam" id="PF20778"/>
    </source>
</evidence>
<protein>
    <recommendedName>
        <fullName evidence="1">SLS1 C-terminal domain-containing protein</fullName>
    </recommendedName>
</protein>
<dbReference type="Proteomes" id="UP000504636">
    <property type="component" value="Unplaced"/>
</dbReference>
<proteinExistence type="predicted"/>
<keyword evidence="3" id="KW-1185">Reference proteome</keyword>
<accession>A0A6A6ZA66</accession>
<reference evidence="4" key="2">
    <citation type="submission" date="2020-04" db="EMBL/GenBank/DDBJ databases">
        <authorList>
            <consortium name="NCBI Genome Project"/>
        </authorList>
    </citation>
    <scope>NUCLEOTIDE SEQUENCE</scope>
    <source>
        <strain evidence="4">CBS 304.34</strain>
    </source>
</reference>
<evidence type="ECO:0000313" key="2">
    <source>
        <dbReference type="EMBL" id="KAF2817623.1"/>
    </source>
</evidence>
<dbReference type="AlphaFoldDB" id="A0A6A6ZA66"/>
<dbReference type="Pfam" id="PF20778">
    <property type="entry name" value="SLS1_C"/>
    <property type="match status" value="1"/>
</dbReference>
<reference evidence="2 4" key="1">
    <citation type="journal article" date="2020" name="Stud. Mycol.">
        <title>101 Dothideomycetes genomes: a test case for predicting lifestyles and emergence of pathogens.</title>
        <authorList>
            <person name="Haridas S."/>
            <person name="Albert R."/>
            <person name="Binder M."/>
            <person name="Bloem J."/>
            <person name="Labutti K."/>
            <person name="Salamov A."/>
            <person name="Andreopoulos B."/>
            <person name="Baker S."/>
            <person name="Barry K."/>
            <person name="Bills G."/>
            <person name="Bluhm B."/>
            <person name="Cannon C."/>
            <person name="Castanera R."/>
            <person name="Culley D."/>
            <person name="Daum C."/>
            <person name="Ezra D."/>
            <person name="Gonzalez J."/>
            <person name="Henrissat B."/>
            <person name="Kuo A."/>
            <person name="Liang C."/>
            <person name="Lipzen A."/>
            <person name="Lutzoni F."/>
            <person name="Magnuson J."/>
            <person name="Mondo S."/>
            <person name="Nolan M."/>
            <person name="Ohm R."/>
            <person name="Pangilinan J."/>
            <person name="Park H.-J."/>
            <person name="Ramirez L."/>
            <person name="Alfaro M."/>
            <person name="Sun H."/>
            <person name="Tritt A."/>
            <person name="Yoshinaga Y."/>
            <person name="Zwiers L.-H."/>
            <person name="Turgeon B."/>
            <person name="Goodwin S."/>
            <person name="Spatafora J."/>
            <person name="Crous P."/>
            <person name="Grigoriev I."/>
        </authorList>
    </citation>
    <scope>NUCLEOTIDE SEQUENCE</scope>
    <source>
        <strain evidence="2 4">CBS 304.34</strain>
    </source>
</reference>
<name>A0A6A6ZA66_9PEZI</name>
<dbReference type="OrthoDB" id="5392646at2759"/>